<evidence type="ECO:0000259" key="4">
    <source>
        <dbReference type="Pfam" id="PF24036"/>
    </source>
</evidence>
<accession>A0ABD5MDW8</accession>
<dbReference type="Pfam" id="PF24034">
    <property type="entry name" value="DUF7343"/>
    <property type="match status" value="1"/>
</dbReference>
<feature type="compositionally biased region" description="Low complexity" evidence="1">
    <location>
        <begin position="292"/>
        <end position="307"/>
    </location>
</feature>
<dbReference type="InterPro" id="IPR055769">
    <property type="entry name" value="DUF7345"/>
</dbReference>
<feature type="transmembrane region" description="Helical" evidence="2">
    <location>
        <begin position="243"/>
        <end position="263"/>
    </location>
</feature>
<keyword evidence="2" id="KW-0812">Transmembrane</keyword>
<reference evidence="5 6" key="1">
    <citation type="submission" date="2024-08" db="EMBL/GenBank/DDBJ databases">
        <title>Halobellus sp. MBLA0158 whole genome sequence.</title>
        <authorList>
            <person name="Hwang C.Y."/>
            <person name="Cho E.-S."/>
            <person name="Seo M.-J."/>
        </authorList>
    </citation>
    <scope>NUCLEOTIDE SEQUENCE [LARGE SCALE GENOMIC DNA]</scope>
    <source>
        <strain evidence="5 6">MBLA0158</strain>
    </source>
</reference>
<feature type="region of interest" description="Disordered" evidence="1">
    <location>
        <begin position="217"/>
        <end position="238"/>
    </location>
</feature>
<dbReference type="RefSeq" id="WP_372390734.1">
    <property type="nucleotide sequence ID" value="NZ_JBGNYA010000001.1"/>
</dbReference>
<feature type="domain" description="DUF7345" evidence="4">
    <location>
        <begin position="49"/>
        <end position="177"/>
    </location>
</feature>
<feature type="region of interest" description="Disordered" evidence="1">
    <location>
        <begin position="270"/>
        <end position="363"/>
    </location>
</feature>
<feature type="compositionally biased region" description="Low complexity" evidence="1">
    <location>
        <begin position="315"/>
        <end position="342"/>
    </location>
</feature>
<keyword evidence="2" id="KW-1133">Transmembrane helix</keyword>
<keyword evidence="6" id="KW-1185">Reference proteome</keyword>
<dbReference type="Proteomes" id="UP001570511">
    <property type="component" value="Unassembled WGS sequence"/>
</dbReference>
<dbReference type="InterPro" id="IPR055767">
    <property type="entry name" value="DUF7343"/>
</dbReference>
<keyword evidence="2" id="KW-0472">Membrane</keyword>
<comment type="caution">
    <text evidence="5">The sequence shown here is derived from an EMBL/GenBank/DDBJ whole genome shotgun (WGS) entry which is preliminary data.</text>
</comment>
<feature type="compositionally biased region" description="Low complexity" evidence="1">
    <location>
        <begin position="217"/>
        <end position="233"/>
    </location>
</feature>
<evidence type="ECO:0000256" key="1">
    <source>
        <dbReference type="SAM" id="MobiDB-lite"/>
    </source>
</evidence>
<organism evidence="5 6">
    <name type="scientific">Halobellus rubicundus</name>
    <dbReference type="NCBI Taxonomy" id="2996466"/>
    <lineage>
        <taxon>Archaea</taxon>
        <taxon>Methanobacteriati</taxon>
        <taxon>Methanobacteriota</taxon>
        <taxon>Stenosarchaea group</taxon>
        <taxon>Halobacteria</taxon>
        <taxon>Halobacteriales</taxon>
        <taxon>Haloferacaceae</taxon>
        <taxon>Halobellus</taxon>
    </lineage>
</organism>
<evidence type="ECO:0000313" key="5">
    <source>
        <dbReference type="EMBL" id="MFA1612097.1"/>
    </source>
</evidence>
<dbReference type="Pfam" id="PF24036">
    <property type="entry name" value="DUF7345"/>
    <property type="match status" value="1"/>
</dbReference>
<evidence type="ECO:0008006" key="7">
    <source>
        <dbReference type="Google" id="ProtNLM"/>
    </source>
</evidence>
<dbReference type="EMBL" id="JBGNYA010000001">
    <property type="protein sequence ID" value="MFA1612097.1"/>
    <property type="molecule type" value="Genomic_DNA"/>
</dbReference>
<evidence type="ECO:0000256" key="2">
    <source>
        <dbReference type="SAM" id="Phobius"/>
    </source>
</evidence>
<proteinExistence type="predicted"/>
<feature type="domain" description="DUF7343" evidence="3">
    <location>
        <begin position="361"/>
        <end position="422"/>
    </location>
</feature>
<sequence>MRDRVVRLAGVALVLAVVVGGAATTTSASAQPTDTIAQTGINPDDVSMRITLRENGDAAWAIDYRVRLDTNETTDAFLSLREDIRTNESRYASQFRDRMASTAASAENATGREMAIRNVSVSATRQQLPQDYGIVTYTFVWTNFAAVDGGELRAGDALGGLFLDSETSLQFAWPEGYGLETVRPEPSDLREESRIVVWSGPLDFGPDEPTLAVSEAAAGGTQTPDGGTTTTAPPRDPGGLGPIVWGAVGLLVVAVAAGGWVLYRRRGPSGFPDGVGAGATDSTGDSGGAGTNAGADTSSPTAAADTGPDADDDAGAAADTTAAPDEASSAESDVSASQSPDAGGDDAAEAAAQEPPWEDELLSNEERVLALVEHEGGRMKQQEVAQTLDWTDAKTSQVVRKMRDEGDLDAFRLGRENVLVLPDEDIGPGPEGDE</sequence>
<evidence type="ECO:0000313" key="6">
    <source>
        <dbReference type="Proteomes" id="UP001570511"/>
    </source>
</evidence>
<gene>
    <name evidence="5" type="ORF">OS889_13925</name>
</gene>
<protein>
    <recommendedName>
        <fullName evidence="7">MarR family transcriptional regulator</fullName>
    </recommendedName>
</protein>
<evidence type="ECO:0000259" key="3">
    <source>
        <dbReference type="Pfam" id="PF24034"/>
    </source>
</evidence>
<name>A0ABD5MDW8_9EURY</name>
<dbReference type="AlphaFoldDB" id="A0ABD5MDW8"/>